<name>A0ACB9ZBF2_9PEZI</name>
<dbReference type="Proteomes" id="UP001497700">
    <property type="component" value="Unassembled WGS sequence"/>
</dbReference>
<gene>
    <name evidence="1" type="ORF">F4820DRAFT_408385</name>
</gene>
<proteinExistence type="predicted"/>
<comment type="caution">
    <text evidence="1">The sequence shown here is derived from an EMBL/GenBank/DDBJ whole genome shotgun (WGS) entry which is preliminary data.</text>
</comment>
<sequence>MSFKKHSRQYDLVVFGATGYTGLLVAEHVTTYFPTDLKWAIAGRSTEKLQNVISECKALNPDRKPPAIEICSLNDADLGALAKKTFALITTVGPYARYGEYAFKACAEAGTHYFDCTGEAVWHMSMIRKYEATAKATGACLFPQAAIESAPSDLMTFSMASLLRSKLSAAVGDVVVTIHEIHGAPSGGTLFTALGLFDVFHWKEVAKSHKPYALSPAKNPTQAPKPSFLSRLTGLYSVPNLGLVSTSVTSGTNRAVVQRTWGLFKHEPSLQKHFYGTNFTYREFLRARNYARGMMMHYSLVIGGLLLMFCPPFRRIIRKYVSQPGEGPSKEERKKEYVQFQAVATPDIQPNTSKQAWCKAEFSGGMYSRKSSVSNIEILCSQPNIRHSDRGTSRSSGLYDVAGRY</sequence>
<protein>
    <submittedName>
        <fullName evidence="1">Uncharacterized protein</fullName>
    </submittedName>
</protein>
<evidence type="ECO:0000313" key="1">
    <source>
        <dbReference type="EMBL" id="KAI4868958.1"/>
    </source>
</evidence>
<reference evidence="1 2" key="1">
    <citation type="journal article" date="2022" name="New Phytol.">
        <title>Ecological generalism drives hyperdiversity of secondary metabolite gene clusters in xylarialean endophytes.</title>
        <authorList>
            <person name="Franco M.E.E."/>
            <person name="Wisecaver J.H."/>
            <person name="Arnold A.E."/>
            <person name="Ju Y.M."/>
            <person name="Slot J.C."/>
            <person name="Ahrendt S."/>
            <person name="Moore L.P."/>
            <person name="Eastman K.E."/>
            <person name="Scott K."/>
            <person name="Konkel Z."/>
            <person name="Mondo S.J."/>
            <person name="Kuo A."/>
            <person name="Hayes R.D."/>
            <person name="Haridas S."/>
            <person name="Andreopoulos B."/>
            <person name="Riley R."/>
            <person name="LaButti K."/>
            <person name="Pangilinan J."/>
            <person name="Lipzen A."/>
            <person name="Amirebrahimi M."/>
            <person name="Yan J."/>
            <person name="Adam C."/>
            <person name="Keymanesh K."/>
            <person name="Ng V."/>
            <person name="Louie K."/>
            <person name="Northen T."/>
            <person name="Drula E."/>
            <person name="Henrissat B."/>
            <person name="Hsieh H.M."/>
            <person name="Youens-Clark K."/>
            <person name="Lutzoni F."/>
            <person name="Miadlikowska J."/>
            <person name="Eastwood D.C."/>
            <person name="Hamelin R.C."/>
            <person name="Grigoriev I.V."/>
            <person name="U'Ren J.M."/>
        </authorList>
    </citation>
    <scope>NUCLEOTIDE SEQUENCE [LARGE SCALE GENOMIC DNA]</scope>
    <source>
        <strain evidence="1 2">CBS 119005</strain>
    </source>
</reference>
<keyword evidence="2" id="KW-1185">Reference proteome</keyword>
<dbReference type="EMBL" id="MU393434">
    <property type="protein sequence ID" value="KAI4868958.1"/>
    <property type="molecule type" value="Genomic_DNA"/>
</dbReference>
<accession>A0ACB9ZBF2</accession>
<evidence type="ECO:0000313" key="2">
    <source>
        <dbReference type="Proteomes" id="UP001497700"/>
    </source>
</evidence>
<organism evidence="1 2">
    <name type="scientific">Hypoxylon rubiginosum</name>
    <dbReference type="NCBI Taxonomy" id="110542"/>
    <lineage>
        <taxon>Eukaryota</taxon>
        <taxon>Fungi</taxon>
        <taxon>Dikarya</taxon>
        <taxon>Ascomycota</taxon>
        <taxon>Pezizomycotina</taxon>
        <taxon>Sordariomycetes</taxon>
        <taxon>Xylariomycetidae</taxon>
        <taxon>Xylariales</taxon>
        <taxon>Hypoxylaceae</taxon>
        <taxon>Hypoxylon</taxon>
    </lineage>
</organism>